<dbReference type="EMBL" id="JACIJP010000001">
    <property type="protein sequence ID" value="MBB6123501.1"/>
    <property type="molecule type" value="Genomic_DNA"/>
</dbReference>
<comment type="caution">
    <text evidence="7">The sequence shown here is derived from an EMBL/GenBank/DDBJ whole genome shotgun (WGS) entry which is preliminary data.</text>
</comment>
<dbReference type="CDD" id="cd07018">
    <property type="entry name" value="S49_SppA_67K_type"/>
    <property type="match status" value="1"/>
</dbReference>
<dbReference type="InterPro" id="IPR004634">
    <property type="entry name" value="Pept_S49_pIV"/>
</dbReference>
<reference evidence="7 8" key="1">
    <citation type="submission" date="2020-08" db="EMBL/GenBank/DDBJ databases">
        <title>Genomic Encyclopedia of Type Strains, Phase IV (KMG-IV): sequencing the most valuable type-strain genomes for metagenomic binning, comparative biology and taxonomic classification.</title>
        <authorList>
            <person name="Goeker M."/>
        </authorList>
    </citation>
    <scope>NUCLEOTIDE SEQUENCE [LARGE SCALE GENOMIC DNA]</scope>
    <source>
        <strain evidence="7 8">DSM 102255</strain>
    </source>
</reference>
<dbReference type="EC" id="3.4.21.-" evidence="7"/>
<keyword evidence="4" id="KW-0720">Serine protease</keyword>
<dbReference type="AlphaFoldDB" id="A0A841J5K4"/>
<keyword evidence="2 7" id="KW-0645">Protease</keyword>
<feature type="domain" description="Peptidase S49" evidence="6">
    <location>
        <begin position="112"/>
        <end position="267"/>
    </location>
</feature>
<gene>
    <name evidence="7" type="ORF">FHS92_001208</name>
</gene>
<dbReference type="Proteomes" id="UP000552700">
    <property type="component" value="Unassembled WGS sequence"/>
</dbReference>
<dbReference type="GO" id="GO:0016020">
    <property type="term" value="C:membrane"/>
    <property type="evidence" value="ECO:0007669"/>
    <property type="project" value="InterPro"/>
</dbReference>
<dbReference type="PANTHER" id="PTHR33209">
    <property type="entry name" value="PROTEASE 4"/>
    <property type="match status" value="1"/>
</dbReference>
<comment type="similarity">
    <text evidence="1">Belongs to the peptidase S49 family.</text>
</comment>
<dbReference type="InterPro" id="IPR002142">
    <property type="entry name" value="Peptidase_S49"/>
</dbReference>
<dbReference type="Pfam" id="PF01343">
    <property type="entry name" value="Peptidase_S49"/>
    <property type="match status" value="2"/>
</dbReference>
<dbReference type="InterPro" id="IPR047217">
    <property type="entry name" value="S49_SppA_67K_type_N"/>
</dbReference>
<dbReference type="InterPro" id="IPR029045">
    <property type="entry name" value="ClpP/crotonase-like_dom_sf"/>
</dbReference>
<proteinExistence type="inferred from homology"/>
<feature type="domain" description="Peptidase S49" evidence="6">
    <location>
        <begin position="362"/>
        <end position="513"/>
    </location>
</feature>
<organism evidence="7 8">
    <name type="scientific">Sphingobium subterraneum</name>
    <dbReference type="NCBI Taxonomy" id="627688"/>
    <lineage>
        <taxon>Bacteria</taxon>
        <taxon>Pseudomonadati</taxon>
        <taxon>Pseudomonadota</taxon>
        <taxon>Alphaproteobacteria</taxon>
        <taxon>Sphingomonadales</taxon>
        <taxon>Sphingomonadaceae</taxon>
        <taxon>Sphingobium</taxon>
    </lineage>
</organism>
<dbReference type="InterPro" id="IPR047272">
    <property type="entry name" value="S49_SppA_C"/>
</dbReference>
<evidence type="ECO:0000256" key="4">
    <source>
        <dbReference type="ARBA" id="ARBA00022825"/>
    </source>
</evidence>
<evidence type="ECO:0000313" key="8">
    <source>
        <dbReference type="Proteomes" id="UP000552700"/>
    </source>
</evidence>
<dbReference type="PIRSF" id="PIRSF001217">
    <property type="entry name" value="Protease_4_SppA"/>
    <property type="match status" value="1"/>
</dbReference>
<dbReference type="CDD" id="cd07023">
    <property type="entry name" value="S49_Sppa_N_C"/>
    <property type="match status" value="1"/>
</dbReference>
<keyword evidence="8" id="KW-1185">Reference proteome</keyword>
<dbReference type="Gene3D" id="6.20.330.10">
    <property type="match status" value="1"/>
</dbReference>
<keyword evidence="3 7" id="KW-0378">Hydrolase</keyword>
<name>A0A841J5K4_9SPHN</name>
<evidence type="ECO:0000256" key="2">
    <source>
        <dbReference type="ARBA" id="ARBA00022670"/>
    </source>
</evidence>
<dbReference type="GO" id="GO:0006465">
    <property type="term" value="P:signal peptide processing"/>
    <property type="evidence" value="ECO:0007669"/>
    <property type="project" value="InterPro"/>
</dbReference>
<evidence type="ECO:0000256" key="5">
    <source>
        <dbReference type="PIRSR" id="PIRSR001217-1"/>
    </source>
</evidence>
<dbReference type="PANTHER" id="PTHR33209:SF1">
    <property type="entry name" value="PEPTIDASE S49 DOMAIN-CONTAINING PROTEIN"/>
    <property type="match status" value="1"/>
</dbReference>
<feature type="active site" description="Proton donor/acceptor" evidence="5">
    <location>
        <position position="179"/>
    </location>
</feature>
<evidence type="ECO:0000313" key="7">
    <source>
        <dbReference type="EMBL" id="MBB6123501.1"/>
    </source>
</evidence>
<dbReference type="NCBIfam" id="TIGR00705">
    <property type="entry name" value="SppA_67K"/>
    <property type="match status" value="1"/>
</dbReference>
<evidence type="ECO:0000256" key="1">
    <source>
        <dbReference type="ARBA" id="ARBA00008683"/>
    </source>
</evidence>
<evidence type="ECO:0000256" key="3">
    <source>
        <dbReference type="ARBA" id="ARBA00022801"/>
    </source>
</evidence>
<dbReference type="GO" id="GO:0008236">
    <property type="term" value="F:serine-type peptidase activity"/>
    <property type="evidence" value="ECO:0007669"/>
    <property type="project" value="UniProtKB-KW"/>
</dbReference>
<protein>
    <submittedName>
        <fullName evidence="7">Protease-4</fullName>
        <ecNumber evidence="7">3.4.21.-</ecNumber>
    </submittedName>
</protein>
<dbReference type="SUPFAM" id="SSF52096">
    <property type="entry name" value="ClpP/crotonase"/>
    <property type="match status" value="2"/>
</dbReference>
<sequence length="615" mass="64715">MLVLLFLLLFFGFLYAALSFSTGERQARVTAGALLLDLNGTIVEQPSAEDPIAILSGNRAPLREYRLRDLVTSLEAARTDANVKAVVLNLDGFMGGGQVALSRVGRALDAVRAANKPVLAFATAYEDDGYQLAAHASEVWINPIGGVAISGPGGSQLYFKGLIDRLGITANIYRVGTYKSAVEPFLRPDMSPAAREANQALDNILWQNWRNEVGKARPRAQLAAYTADMLAAARVTGGNMAQAALNARLVDKVGDETAFAQRVAALSGQDDNPEGPGFAAIDLSHYVRAKTPSNNGPIGVLTIAGDIVDGEAGPGAAAGDSIALLLRKALAQNNLKALVIRVDSPGGSVLASEQIRTAIAQAKAQGLPVVTSMGNVAASGGYWVTTLSDTVFAEPSTITGSIGVFGILPSFEGTLAKIGITSDGVTTTPLSGEPNVLGGVSPEFNAIAQLGVEDMYRRFIGIVSQARKLSPARVDAIAQGRVWDGGTARKIGLIDRFGGLEDAIAEAARRAKIDPASARPTYIEQEPDRFTRFLEAMRDDNAENRAASGHDLLGRAAARQRLWALQAVSDARGMIDGPAVRASCLECIGHLPPAPKSPASDGIWEWMGKALAVLR</sequence>
<feature type="active site" description="Nucleophile" evidence="5">
    <location>
        <position position="379"/>
    </location>
</feature>
<evidence type="ECO:0000259" key="6">
    <source>
        <dbReference type="Pfam" id="PF01343"/>
    </source>
</evidence>
<dbReference type="Gene3D" id="3.90.226.10">
    <property type="entry name" value="2-enoyl-CoA Hydratase, Chain A, domain 1"/>
    <property type="match status" value="3"/>
</dbReference>
<accession>A0A841J5K4</accession>